<feature type="compositionally biased region" description="Acidic residues" evidence="2">
    <location>
        <begin position="344"/>
        <end position="363"/>
    </location>
</feature>
<sequence>MIDFRYHLVSLISVFLALAVGIALGAGPLEQSIGDTLTGQVEQLRTEKDELRVELDRTLGELGHAETTVDEMAPAMLADTLGERRVAVIEVADVQPEVLEAVVSRVEQAGGTVTGTVQVTEAWTDPAQQSFRQQIAGTLLEYLDPVPADDAGTGVELAEALVQSLTTADPESPDSRAETSELVVDVLVEAELVTLEGEITGPADAVVVLAGPTVSIGEVEQAEAALASAPAEEAAEETERAEMMLTSALEISRAAQARSVGAVVAGGALSDASLVQRIRQDADAVAELTTVDGVQSISGQVAVPLALSARVAGTIGHYGPGAGATDAMPPRVVLPTIERVAPAPEEDETGAEDEGSEEPEAEG</sequence>
<dbReference type="GO" id="GO:0055070">
    <property type="term" value="P:copper ion homeostasis"/>
    <property type="evidence" value="ECO:0007669"/>
    <property type="project" value="InterPro"/>
</dbReference>
<dbReference type="Proteomes" id="UP000664209">
    <property type="component" value="Unassembled WGS sequence"/>
</dbReference>
<reference evidence="3" key="1">
    <citation type="submission" date="2021-03" db="EMBL/GenBank/DDBJ databases">
        <title>Actinotalea soli sp. nov., isolated from soil.</title>
        <authorList>
            <person name="Ping W."/>
            <person name="Zhang J."/>
        </authorList>
    </citation>
    <scope>NUCLEOTIDE SEQUENCE</scope>
    <source>
        <strain evidence="3">BY-33</strain>
    </source>
</reference>
<dbReference type="RefSeq" id="WP_208053870.1">
    <property type="nucleotide sequence ID" value="NZ_JAGEMK010000001.1"/>
</dbReference>
<name>A0A939RS46_9CELL</name>
<gene>
    <name evidence="3" type="ORF">J4G33_00045</name>
</gene>
<evidence type="ECO:0000256" key="1">
    <source>
        <dbReference type="SAM" id="Coils"/>
    </source>
</evidence>
<dbReference type="Pfam" id="PF11382">
    <property type="entry name" value="MctB"/>
    <property type="match status" value="1"/>
</dbReference>
<dbReference type="AlphaFoldDB" id="A0A939RS46"/>
<keyword evidence="4" id="KW-1185">Reference proteome</keyword>
<proteinExistence type="predicted"/>
<accession>A0A939RS46</accession>
<evidence type="ECO:0000313" key="4">
    <source>
        <dbReference type="Proteomes" id="UP000664209"/>
    </source>
</evidence>
<evidence type="ECO:0000313" key="3">
    <source>
        <dbReference type="EMBL" id="MBO1750187.1"/>
    </source>
</evidence>
<dbReference type="GO" id="GO:0016020">
    <property type="term" value="C:membrane"/>
    <property type="evidence" value="ECO:0007669"/>
    <property type="project" value="InterPro"/>
</dbReference>
<dbReference type="EMBL" id="JAGEMK010000001">
    <property type="protein sequence ID" value="MBO1750187.1"/>
    <property type="molecule type" value="Genomic_DNA"/>
</dbReference>
<protein>
    <submittedName>
        <fullName evidence="3">Copper transporter</fullName>
    </submittedName>
</protein>
<organism evidence="3 4">
    <name type="scientific">Actinotalea soli</name>
    <dbReference type="NCBI Taxonomy" id="2819234"/>
    <lineage>
        <taxon>Bacteria</taxon>
        <taxon>Bacillati</taxon>
        <taxon>Actinomycetota</taxon>
        <taxon>Actinomycetes</taxon>
        <taxon>Micrococcales</taxon>
        <taxon>Cellulomonadaceae</taxon>
        <taxon>Actinotalea</taxon>
    </lineage>
</organism>
<feature type="coiled-coil region" evidence="1">
    <location>
        <begin position="34"/>
        <end position="61"/>
    </location>
</feature>
<keyword evidence="1" id="KW-0175">Coiled coil</keyword>
<comment type="caution">
    <text evidence="3">The sequence shown here is derived from an EMBL/GenBank/DDBJ whole genome shotgun (WGS) entry which is preliminary data.</text>
</comment>
<evidence type="ECO:0000256" key="2">
    <source>
        <dbReference type="SAM" id="MobiDB-lite"/>
    </source>
</evidence>
<feature type="region of interest" description="Disordered" evidence="2">
    <location>
        <begin position="339"/>
        <end position="363"/>
    </location>
</feature>
<dbReference type="InterPro" id="IPR021522">
    <property type="entry name" value="MctB"/>
</dbReference>